<dbReference type="HOGENOM" id="CLU_2839185_0_0_2"/>
<reference evidence="1 2" key="1">
    <citation type="journal article" date="2013" name="Genome Announc.">
        <title>Complete Genome Sequence of the Thermophilic and Facultatively Chemolithoautotrophic Sulfate Reducer Archaeoglobus sulfaticallidus Strain PM70-1T.</title>
        <authorList>
            <person name="Stokke R."/>
            <person name="Hocking W.P."/>
            <person name="Steinsbu B.O."/>
            <person name="Steen I.H."/>
        </authorList>
    </citation>
    <scope>NUCLEOTIDE SEQUENCE [LARGE SCALE GENOMIC DNA]</scope>
    <source>
        <strain evidence="1">PM70-1</strain>
    </source>
</reference>
<proteinExistence type="predicted"/>
<protein>
    <submittedName>
        <fullName evidence="1">Uncharacterized protein</fullName>
    </submittedName>
</protein>
<dbReference type="EMBL" id="CP005290">
    <property type="protein sequence ID" value="AGK61912.1"/>
    <property type="molecule type" value="Genomic_DNA"/>
</dbReference>
<sequence length="65" mass="7295">MSADRMIKLLSTAFRKDPDSNNYKIIAIIASGFDELERVLEDVRKAHFVETAQGNHLTISLSCLT</sequence>
<organism evidence="1 2">
    <name type="scientific">Archaeoglobus sulfaticallidus PM70-1</name>
    <dbReference type="NCBI Taxonomy" id="387631"/>
    <lineage>
        <taxon>Archaea</taxon>
        <taxon>Methanobacteriati</taxon>
        <taxon>Methanobacteriota</taxon>
        <taxon>Archaeoglobi</taxon>
        <taxon>Archaeoglobales</taxon>
        <taxon>Archaeoglobaceae</taxon>
        <taxon>Archaeoglobus</taxon>
    </lineage>
</organism>
<dbReference type="eggNOG" id="arCOG10698">
    <property type="taxonomic scope" value="Archaea"/>
</dbReference>
<dbReference type="STRING" id="387631.Asulf_01946"/>
<dbReference type="GeneID" id="15393580"/>
<evidence type="ECO:0000313" key="1">
    <source>
        <dbReference type="EMBL" id="AGK61912.1"/>
    </source>
</evidence>
<dbReference type="RefSeq" id="WP_015591508.1">
    <property type="nucleotide sequence ID" value="NC_021169.1"/>
</dbReference>
<evidence type="ECO:0000313" key="2">
    <source>
        <dbReference type="Proteomes" id="UP000013307"/>
    </source>
</evidence>
<dbReference type="OrthoDB" id="350869at2157"/>
<accession>N0BHX9</accession>
<dbReference type="KEGG" id="ast:Asulf_01946"/>
<dbReference type="Proteomes" id="UP000013307">
    <property type="component" value="Chromosome"/>
</dbReference>
<name>N0BHX9_9EURY</name>
<keyword evidence="2" id="KW-1185">Reference proteome</keyword>
<dbReference type="AlphaFoldDB" id="N0BHX9"/>
<gene>
    <name evidence="1" type="ORF">Asulf_01946</name>
</gene>